<feature type="compositionally biased region" description="Basic residues" evidence="1">
    <location>
        <begin position="117"/>
        <end position="136"/>
    </location>
</feature>
<keyword evidence="3" id="KW-1185">Reference proteome</keyword>
<evidence type="ECO:0000313" key="2">
    <source>
        <dbReference type="EMBL" id="MCQ4084541.1"/>
    </source>
</evidence>
<evidence type="ECO:0000313" key="3">
    <source>
        <dbReference type="Proteomes" id="UP001057702"/>
    </source>
</evidence>
<feature type="region of interest" description="Disordered" evidence="1">
    <location>
        <begin position="1"/>
        <end position="73"/>
    </location>
</feature>
<feature type="region of interest" description="Disordered" evidence="1">
    <location>
        <begin position="104"/>
        <end position="158"/>
    </location>
</feature>
<dbReference type="EMBL" id="JANFNG010000037">
    <property type="protein sequence ID" value="MCQ4084541.1"/>
    <property type="molecule type" value="Genomic_DNA"/>
</dbReference>
<protein>
    <submittedName>
        <fullName evidence="2">Uncharacterized protein</fullName>
    </submittedName>
</protein>
<comment type="caution">
    <text evidence="2">The sequence shown here is derived from an EMBL/GenBank/DDBJ whole genome shotgun (WGS) entry which is preliminary data.</text>
</comment>
<proteinExistence type="predicted"/>
<name>A0ABT1Q3N4_9ACTN</name>
<dbReference type="RefSeq" id="WP_255923605.1">
    <property type="nucleotide sequence ID" value="NZ_JANFNG010000037.1"/>
</dbReference>
<accession>A0ABT1Q3N4</accession>
<dbReference type="Proteomes" id="UP001057702">
    <property type="component" value="Unassembled WGS sequence"/>
</dbReference>
<gene>
    <name evidence="2" type="ORF">NGB36_29195</name>
</gene>
<reference evidence="2" key="1">
    <citation type="submission" date="2022-06" db="EMBL/GenBank/DDBJ databases">
        <title>Draft genome sequence of Streptomyces sp. RB6PN25 isolated from peat swamp forest in Thailand.</title>
        <authorList>
            <person name="Duangmal K."/>
            <person name="Klaysubun C."/>
        </authorList>
    </citation>
    <scope>NUCLEOTIDE SEQUENCE</scope>
    <source>
        <strain evidence="2">RB6PN25</strain>
    </source>
</reference>
<organism evidence="2 3">
    <name type="scientific">Streptomyces humicola</name>
    <dbReference type="NCBI Taxonomy" id="2953240"/>
    <lineage>
        <taxon>Bacteria</taxon>
        <taxon>Bacillati</taxon>
        <taxon>Actinomycetota</taxon>
        <taxon>Actinomycetes</taxon>
        <taxon>Kitasatosporales</taxon>
        <taxon>Streptomycetaceae</taxon>
        <taxon>Streptomyces</taxon>
    </lineage>
</organism>
<sequence length="158" mass="16952">MPLVCQARPLPDIRAPHPGGTSSSPTGTVEGRSDNAGRLPRGRLHDGQVLYVRRRRPSAPRRGLPPAYRDTADGQIGLVTDTGLRYALPASAGTDDAQFRLGYGHAQPVPVSDAWSQRRRRGRPARRGRGRGRRRTGREEPPVNGGEAVSCGTAGLCS</sequence>
<evidence type="ECO:0000256" key="1">
    <source>
        <dbReference type="SAM" id="MobiDB-lite"/>
    </source>
</evidence>